<evidence type="ECO:0000259" key="4">
    <source>
        <dbReference type="Pfam" id="PF00030"/>
    </source>
</evidence>
<evidence type="ECO:0000313" key="5">
    <source>
        <dbReference type="EMBL" id="CDW26170.1"/>
    </source>
</evidence>
<accession>A0A0K2TK16</accession>
<dbReference type="InterPro" id="IPR011024">
    <property type="entry name" value="G_crystallin-like"/>
</dbReference>
<evidence type="ECO:0000256" key="3">
    <source>
        <dbReference type="SAM" id="SignalP"/>
    </source>
</evidence>
<feature type="chain" id="PRO_5005487832" description="Beta/gamma crystallin 'Greek key' domain-containing protein" evidence="3">
    <location>
        <begin position="30"/>
        <end position="128"/>
    </location>
</feature>
<dbReference type="Pfam" id="PF00030">
    <property type="entry name" value="Crystall"/>
    <property type="match status" value="1"/>
</dbReference>
<dbReference type="SUPFAM" id="SSF49695">
    <property type="entry name" value="gamma-Crystallin-like"/>
    <property type="match status" value="1"/>
</dbReference>
<feature type="signal peptide" evidence="3">
    <location>
        <begin position="1"/>
        <end position="29"/>
    </location>
</feature>
<dbReference type="EMBL" id="HACA01008809">
    <property type="protein sequence ID" value="CDW26170.1"/>
    <property type="molecule type" value="Transcribed_RNA"/>
</dbReference>
<dbReference type="AlphaFoldDB" id="A0A0K2TK16"/>
<dbReference type="Gene3D" id="2.60.20.10">
    <property type="entry name" value="Crystallins"/>
    <property type="match status" value="1"/>
</dbReference>
<evidence type="ECO:0000256" key="1">
    <source>
        <dbReference type="ARBA" id="ARBA00009646"/>
    </source>
</evidence>
<dbReference type="InterPro" id="IPR001064">
    <property type="entry name" value="Beta/gamma_crystallin"/>
</dbReference>
<sequence length="128" mass="14959">MKEAFVATLLGSGLFILLLCCINSGSVDGRKIHQIFVYRRHAQNDCQLLLYSRPSFQGKLTSVNKTKRHIRAKEKSVETRGECCWVAFRRRRFRGRPILFRSHTTLSNPHKWGWRGNRIRSVKKLNNC</sequence>
<organism evidence="5">
    <name type="scientific">Lepeophtheirus salmonis</name>
    <name type="common">Salmon louse</name>
    <name type="synonym">Caligus salmonis</name>
    <dbReference type="NCBI Taxonomy" id="72036"/>
    <lineage>
        <taxon>Eukaryota</taxon>
        <taxon>Metazoa</taxon>
        <taxon>Ecdysozoa</taxon>
        <taxon>Arthropoda</taxon>
        <taxon>Crustacea</taxon>
        <taxon>Multicrustacea</taxon>
        <taxon>Hexanauplia</taxon>
        <taxon>Copepoda</taxon>
        <taxon>Siphonostomatoida</taxon>
        <taxon>Caligidae</taxon>
        <taxon>Lepeophtheirus</taxon>
    </lineage>
</organism>
<proteinExistence type="inferred from homology"/>
<comment type="similarity">
    <text evidence="1">Belongs to the beta/gamma-crystallin family.</text>
</comment>
<reference evidence="5" key="1">
    <citation type="submission" date="2014-05" db="EMBL/GenBank/DDBJ databases">
        <authorList>
            <person name="Chronopoulou M."/>
        </authorList>
    </citation>
    <scope>NUCLEOTIDE SEQUENCE</scope>
    <source>
        <tissue evidence="5">Whole organism</tissue>
    </source>
</reference>
<evidence type="ECO:0000256" key="2">
    <source>
        <dbReference type="ARBA" id="ARBA00022737"/>
    </source>
</evidence>
<protein>
    <recommendedName>
        <fullName evidence="4">Beta/gamma crystallin 'Greek key' domain-containing protein</fullName>
    </recommendedName>
</protein>
<name>A0A0K2TK16_LEPSM</name>
<feature type="domain" description="Beta/gamma crystallin 'Greek key'" evidence="4">
    <location>
        <begin position="48"/>
        <end position="124"/>
    </location>
</feature>
<keyword evidence="2" id="KW-0677">Repeat</keyword>
<keyword evidence="3" id="KW-0732">Signal</keyword>